<keyword evidence="4" id="KW-0158">Chromosome</keyword>
<evidence type="ECO:0000313" key="8">
    <source>
        <dbReference type="EMBL" id="ORX98669.1"/>
    </source>
</evidence>
<dbReference type="OrthoDB" id="10050372at2759"/>
<evidence type="ECO:0000256" key="5">
    <source>
        <dbReference type="ARBA" id="ARBA00023242"/>
    </source>
</evidence>
<accession>A0A1Y1YKY9</accession>
<evidence type="ECO:0000256" key="4">
    <source>
        <dbReference type="ARBA" id="ARBA00022454"/>
    </source>
</evidence>
<dbReference type="PANTHER" id="PTHR14582:SF1">
    <property type="entry name" value="CENTROMERE PROTEIN O"/>
    <property type="match status" value="1"/>
</dbReference>
<keyword evidence="5" id="KW-0539">Nucleus</keyword>
<proteinExistence type="inferred from homology"/>
<dbReference type="InterPro" id="IPR018464">
    <property type="entry name" value="CENP-O"/>
</dbReference>
<evidence type="ECO:0000256" key="6">
    <source>
        <dbReference type="ARBA" id="ARBA00023328"/>
    </source>
</evidence>
<keyword evidence="9" id="KW-1185">Reference proteome</keyword>
<protein>
    <submittedName>
        <fullName evidence="8">Cenp-O kinetochore centromere component-domain-containing protein</fullName>
    </submittedName>
</protein>
<dbReference type="Pfam" id="PF09496">
    <property type="entry name" value="CENP-O"/>
    <property type="match status" value="1"/>
</dbReference>
<organism evidence="8 9">
    <name type="scientific">Clohesyomyces aquaticus</name>
    <dbReference type="NCBI Taxonomy" id="1231657"/>
    <lineage>
        <taxon>Eukaryota</taxon>
        <taxon>Fungi</taxon>
        <taxon>Dikarya</taxon>
        <taxon>Ascomycota</taxon>
        <taxon>Pezizomycotina</taxon>
        <taxon>Dothideomycetes</taxon>
        <taxon>Pleosporomycetidae</taxon>
        <taxon>Pleosporales</taxon>
        <taxon>Lindgomycetaceae</taxon>
        <taxon>Clohesyomyces</taxon>
    </lineage>
</organism>
<evidence type="ECO:0000256" key="1">
    <source>
        <dbReference type="ARBA" id="ARBA00004123"/>
    </source>
</evidence>
<reference evidence="8 9" key="1">
    <citation type="submission" date="2016-07" db="EMBL/GenBank/DDBJ databases">
        <title>Pervasive Adenine N6-methylation of Active Genes in Fungi.</title>
        <authorList>
            <consortium name="DOE Joint Genome Institute"/>
            <person name="Mondo S.J."/>
            <person name="Dannebaum R.O."/>
            <person name="Kuo R.C."/>
            <person name="Labutti K."/>
            <person name="Haridas S."/>
            <person name="Kuo A."/>
            <person name="Salamov A."/>
            <person name="Ahrendt S.R."/>
            <person name="Lipzen A."/>
            <person name="Sullivan W."/>
            <person name="Andreopoulos W.B."/>
            <person name="Clum A."/>
            <person name="Lindquist E."/>
            <person name="Daum C."/>
            <person name="Ramamoorthy G.K."/>
            <person name="Gryganskyi A."/>
            <person name="Culley D."/>
            <person name="Magnuson J.K."/>
            <person name="James T.Y."/>
            <person name="O'Malley M.A."/>
            <person name="Stajich J.E."/>
            <person name="Spatafora J.W."/>
            <person name="Visel A."/>
            <person name="Grigoriev I.V."/>
        </authorList>
    </citation>
    <scope>NUCLEOTIDE SEQUENCE [LARGE SCALE GENOMIC DNA]</scope>
    <source>
        <strain evidence="8 9">CBS 115471</strain>
    </source>
</reference>
<dbReference type="GO" id="GO:0031511">
    <property type="term" value="C:Mis6-Sim4 complex"/>
    <property type="evidence" value="ECO:0007669"/>
    <property type="project" value="TreeGrafter"/>
</dbReference>
<evidence type="ECO:0000256" key="3">
    <source>
        <dbReference type="ARBA" id="ARBA00007321"/>
    </source>
</evidence>
<comment type="subcellular location">
    <subcellularLocation>
        <location evidence="2">Chromosome</location>
        <location evidence="2">Centromere</location>
    </subcellularLocation>
    <subcellularLocation>
        <location evidence="1">Nucleus</location>
    </subcellularLocation>
</comment>
<evidence type="ECO:0000256" key="2">
    <source>
        <dbReference type="ARBA" id="ARBA00004584"/>
    </source>
</evidence>
<dbReference type="PANTHER" id="PTHR14582">
    <property type="entry name" value="INNER KINETOCHORE SUBUNIT MAL2"/>
    <property type="match status" value="1"/>
</dbReference>
<comment type="caution">
    <text evidence="8">The sequence shown here is derived from an EMBL/GenBank/DDBJ whole genome shotgun (WGS) entry which is preliminary data.</text>
</comment>
<evidence type="ECO:0000313" key="9">
    <source>
        <dbReference type="Proteomes" id="UP000193144"/>
    </source>
</evidence>
<dbReference type="GO" id="GO:0005634">
    <property type="term" value="C:nucleus"/>
    <property type="evidence" value="ECO:0007669"/>
    <property type="project" value="UniProtKB-SubCell"/>
</dbReference>
<keyword evidence="6" id="KW-0137">Centromere</keyword>
<feature type="region of interest" description="Disordered" evidence="7">
    <location>
        <begin position="222"/>
        <end position="244"/>
    </location>
</feature>
<dbReference type="EMBL" id="MCFA01000211">
    <property type="protein sequence ID" value="ORX98669.1"/>
    <property type="molecule type" value="Genomic_DNA"/>
</dbReference>
<evidence type="ECO:0000256" key="7">
    <source>
        <dbReference type="SAM" id="MobiDB-lite"/>
    </source>
</evidence>
<dbReference type="AlphaFoldDB" id="A0A1Y1YKY9"/>
<comment type="similarity">
    <text evidence="3">Belongs to the CENP-O/MCM21 family.</text>
</comment>
<dbReference type="Proteomes" id="UP000193144">
    <property type="component" value="Unassembled WGS sequence"/>
</dbReference>
<gene>
    <name evidence="8" type="ORF">BCR34DRAFT_577023</name>
</gene>
<name>A0A1Y1YKY9_9PLEO</name>
<sequence length="313" mass="34696">MATTEALDNDIANLRARISHLQSHRANLASVLLSSPHIATRLQQRSVQSDPLRQKASGVVKRQSNRITENTYHACAGVTAYKVKDPDPNAIDHGNILGVRIEVAIGGKYIETYNVLLNRPHPEDTATFRICHHTIPPCIPLQPLANRFLPMTGNDATTMTEQNLEKFGKALRKELVSWHLRSAAVKSLRAEAGLSDKSSEEELEQEKEQYPVGRILNAFVSSDAEDSEEEEEARRKRQSGPMNITEIEPDHSVREIRVTWSNGHIGIVRVSKDGQVEKGVVRDAAGQRVSSLERKTVGRMEGLVHRLTGGSAL</sequence>